<dbReference type="Pfam" id="PF04055">
    <property type="entry name" value="Radical_SAM"/>
    <property type="match status" value="1"/>
</dbReference>
<dbReference type="GO" id="GO:0046872">
    <property type="term" value="F:metal ion binding"/>
    <property type="evidence" value="ECO:0007669"/>
    <property type="project" value="UniProtKB-KW"/>
</dbReference>
<dbReference type="SFLD" id="SFLDG01058">
    <property type="entry name" value="lipoyl_synthase_like"/>
    <property type="match status" value="1"/>
</dbReference>
<protein>
    <recommendedName>
        <fullName evidence="9">Lipoyl synthase</fullName>
        <ecNumber evidence="9">2.8.1.8</ecNumber>
    </recommendedName>
    <alternativeName>
        <fullName evidence="9">Lip-syn</fullName>
        <shortName evidence="9">LS</shortName>
    </alternativeName>
    <alternativeName>
        <fullName evidence="9">Lipoate synthase</fullName>
    </alternativeName>
    <alternativeName>
        <fullName evidence="9">Lipoic acid synthase</fullName>
    </alternativeName>
    <alternativeName>
        <fullName evidence="9">Sulfur insertion protein LipA</fullName>
    </alternativeName>
</protein>
<dbReference type="EMBL" id="CP036150">
    <property type="protein sequence ID" value="QEN08409.1"/>
    <property type="molecule type" value="Genomic_DNA"/>
</dbReference>
<feature type="binding site" evidence="9">
    <location>
        <position position="73"/>
    </location>
    <ligand>
        <name>[4Fe-4S] cluster</name>
        <dbReference type="ChEBI" id="CHEBI:49883"/>
        <label>2</label>
        <note>4Fe-4S-S-AdoMet</note>
    </ligand>
</feature>
<dbReference type="HAMAP" id="MF_00206">
    <property type="entry name" value="Lipoyl_synth"/>
    <property type="match status" value="1"/>
</dbReference>
<dbReference type="SFLD" id="SFLDS00029">
    <property type="entry name" value="Radical_SAM"/>
    <property type="match status" value="1"/>
</dbReference>
<evidence type="ECO:0000313" key="12">
    <source>
        <dbReference type="Proteomes" id="UP000324209"/>
    </source>
</evidence>
<dbReference type="PIRSF" id="PIRSF005963">
    <property type="entry name" value="Lipoyl_synth"/>
    <property type="match status" value="1"/>
</dbReference>
<dbReference type="PANTHER" id="PTHR10949:SF0">
    <property type="entry name" value="LIPOYL SYNTHASE, MITOCHONDRIAL"/>
    <property type="match status" value="1"/>
</dbReference>
<comment type="cofactor">
    <cofactor evidence="9">
        <name>[4Fe-4S] cluster</name>
        <dbReference type="ChEBI" id="CHEBI:49883"/>
    </cofactor>
    <text evidence="9">Binds 2 [4Fe-4S] clusters per subunit. One cluster is coordinated with 3 cysteines and an exchangeable S-adenosyl-L-methionine.</text>
</comment>
<dbReference type="InterPro" id="IPR006638">
    <property type="entry name" value="Elp3/MiaA/NifB-like_rSAM"/>
</dbReference>
<reference evidence="11 12" key="1">
    <citation type="submission" date="2019-02" db="EMBL/GenBank/DDBJ databases">
        <title>Complete Genome Sequence and Methylome Analysis of free living Spirochaetas.</title>
        <authorList>
            <person name="Fomenkov A."/>
            <person name="Dubinina G."/>
            <person name="Leshcheva N."/>
            <person name="Mikheeva N."/>
            <person name="Grabovich M."/>
            <person name="Vincze T."/>
            <person name="Roberts R.J."/>
        </authorList>
    </citation>
    <scope>NUCLEOTIDE SEQUENCE [LARGE SCALE GENOMIC DNA]</scope>
    <source>
        <strain evidence="11 12">K2</strain>
    </source>
</reference>
<feature type="binding site" evidence="9">
    <location>
        <position position="43"/>
    </location>
    <ligand>
        <name>[4Fe-4S] cluster</name>
        <dbReference type="ChEBI" id="CHEBI:49883"/>
        <label>1</label>
    </ligand>
</feature>
<evidence type="ECO:0000256" key="8">
    <source>
        <dbReference type="ARBA" id="ARBA00047326"/>
    </source>
</evidence>
<dbReference type="InterPro" id="IPR003698">
    <property type="entry name" value="Lipoyl_synth"/>
</dbReference>
<keyword evidence="4 9" id="KW-0949">S-adenosyl-L-methionine</keyword>
<evidence type="ECO:0000259" key="10">
    <source>
        <dbReference type="PROSITE" id="PS51918"/>
    </source>
</evidence>
<comment type="subcellular location">
    <subcellularLocation>
        <location evidence="9">Cytoplasm</location>
    </subcellularLocation>
</comment>
<keyword evidence="3 9" id="KW-0808">Transferase</keyword>
<dbReference type="InterPro" id="IPR007197">
    <property type="entry name" value="rSAM"/>
</dbReference>
<dbReference type="CDD" id="cd01335">
    <property type="entry name" value="Radical_SAM"/>
    <property type="match status" value="1"/>
</dbReference>
<feature type="domain" description="Radical SAM core" evidence="10">
    <location>
        <begin position="55"/>
        <end position="271"/>
    </location>
</feature>
<dbReference type="InterPro" id="IPR058240">
    <property type="entry name" value="rSAM_sf"/>
</dbReference>
<dbReference type="UniPathway" id="UPA00538">
    <property type="reaction ID" value="UER00593"/>
</dbReference>
<evidence type="ECO:0000256" key="3">
    <source>
        <dbReference type="ARBA" id="ARBA00022679"/>
    </source>
</evidence>
<dbReference type="RefSeq" id="WP_149486490.1">
    <property type="nucleotide sequence ID" value="NZ_CP036150.1"/>
</dbReference>
<dbReference type="SMART" id="SM00729">
    <property type="entry name" value="Elp3"/>
    <property type="match status" value="1"/>
</dbReference>
<evidence type="ECO:0000256" key="6">
    <source>
        <dbReference type="ARBA" id="ARBA00023004"/>
    </source>
</evidence>
<dbReference type="NCBIfam" id="NF004019">
    <property type="entry name" value="PRK05481.1"/>
    <property type="match status" value="1"/>
</dbReference>
<accession>A0A5C1QMH2</accession>
<evidence type="ECO:0000256" key="9">
    <source>
        <dbReference type="HAMAP-Rule" id="MF_00206"/>
    </source>
</evidence>
<proteinExistence type="inferred from homology"/>
<dbReference type="FunFam" id="3.20.20.70:FF:000040">
    <property type="entry name" value="Lipoyl synthase"/>
    <property type="match status" value="1"/>
</dbReference>
<dbReference type="GO" id="GO:0016992">
    <property type="term" value="F:lipoate synthase activity"/>
    <property type="evidence" value="ECO:0007669"/>
    <property type="project" value="UniProtKB-UniRule"/>
</dbReference>
<comment type="pathway">
    <text evidence="9">Protein modification; protein lipoylation via endogenous pathway; protein N(6)-(lipoyl)lysine from octanoyl-[acyl-carrier-protein]: step 2/2.</text>
</comment>
<dbReference type="PANTHER" id="PTHR10949">
    <property type="entry name" value="LIPOYL SYNTHASE"/>
    <property type="match status" value="1"/>
</dbReference>
<feature type="binding site" evidence="9">
    <location>
        <position position="76"/>
    </location>
    <ligand>
        <name>[4Fe-4S] cluster</name>
        <dbReference type="ChEBI" id="CHEBI:49883"/>
        <label>2</label>
        <note>4Fe-4S-S-AdoMet</note>
    </ligand>
</feature>
<evidence type="ECO:0000256" key="5">
    <source>
        <dbReference type="ARBA" id="ARBA00022723"/>
    </source>
</evidence>
<keyword evidence="12" id="KW-1185">Reference proteome</keyword>
<name>A0A5C1QMH2_9SPIO</name>
<evidence type="ECO:0000256" key="4">
    <source>
        <dbReference type="ARBA" id="ARBA00022691"/>
    </source>
</evidence>
<evidence type="ECO:0000256" key="1">
    <source>
        <dbReference type="ARBA" id="ARBA00022485"/>
    </source>
</evidence>
<dbReference type="OrthoDB" id="9787898at2"/>
<comment type="similarity">
    <text evidence="9">Belongs to the radical SAM superfamily. Lipoyl synthase family.</text>
</comment>
<feature type="binding site" evidence="9">
    <location>
        <position position="54"/>
    </location>
    <ligand>
        <name>[4Fe-4S] cluster</name>
        <dbReference type="ChEBI" id="CHEBI:49883"/>
        <label>1</label>
    </ligand>
</feature>
<organism evidence="11 12">
    <name type="scientific">Oceanispirochaeta crateris</name>
    <dbReference type="NCBI Taxonomy" id="2518645"/>
    <lineage>
        <taxon>Bacteria</taxon>
        <taxon>Pseudomonadati</taxon>
        <taxon>Spirochaetota</taxon>
        <taxon>Spirochaetia</taxon>
        <taxon>Spirochaetales</taxon>
        <taxon>Spirochaetaceae</taxon>
        <taxon>Oceanispirochaeta</taxon>
    </lineage>
</organism>
<dbReference type="AlphaFoldDB" id="A0A5C1QMH2"/>
<dbReference type="GO" id="GO:0051539">
    <property type="term" value="F:4 iron, 4 sulfur cluster binding"/>
    <property type="evidence" value="ECO:0007669"/>
    <property type="project" value="UniProtKB-UniRule"/>
</dbReference>
<dbReference type="NCBIfam" id="NF009544">
    <property type="entry name" value="PRK12928.1"/>
    <property type="match status" value="1"/>
</dbReference>
<evidence type="ECO:0000256" key="2">
    <source>
        <dbReference type="ARBA" id="ARBA00022490"/>
    </source>
</evidence>
<dbReference type="GO" id="GO:0009249">
    <property type="term" value="P:protein lipoylation"/>
    <property type="evidence" value="ECO:0007669"/>
    <property type="project" value="UniProtKB-UniRule"/>
</dbReference>
<keyword evidence="7 9" id="KW-0411">Iron-sulfur</keyword>
<feature type="binding site" evidence="9">
    <location>
        <position position="282"/>
    </location>
    <ligand>
        <name>[4Fe-4S] cluster</name>
        <dbReference type="ChEBI" id="CHEBI:49883"/>
        <label>1</label>
    </ligand>
</feature>
<dbReference type="KEGG" id="ock:EXM22_10590"/>
<dbReference type="InterPro" id="IPR013785">
    <property type="entry name" value="Aldolase_TIM"/>
</dbReference>
<evidence type="ECO:0000313" key="11">
    <source>
        <dbReference type="EMBL" id="QEN08409.1"/>
    </source>
</evidence>
<dbReference type="GO" id="GO:0005737">
    <property type="term" value="C:cytoplasm"/>
    <property type="evidence" value="ECO:0007669"/>
    <property type="project" value="UniProtKB-SubCell"/>
</dbReference>
<feature type="binding site" evidence="9">
    <location>
        <position position="69"/>
    </location>
    <ligand>
        <name>[4Fe-4S] cluster</name>
        <dbReference type="ChEBI" id="CHEBI:49883"/>
        <label>2</label>
        <note>4Fe-4S-S-AdoMet</note>
    </ligand>
</feature>
<feature type="binding site" evidence="9">
    <location>
        <position position="48"/>
    </location>
    <ligand>
        <name>[4Fe-4S] cluster</name>
        <dbReference type="ChEBI" id="CHEBI:49883"/>
        <label>1</label>
    </ligand>
</feature>
<dbReference type="SFLD" id="SFLDF00271">
    <property type="entry name" value="lipoyl_synthase"/>
    <property type="match status" value="1"/>
</dbReference>
<comment type="function">
    <text evidence="9">Catalyzes the radical-mediated insertion of two sulfur atoms into the C-6 and C-8 positions of the octanoyl moiety bound to the lipoyl domains of lipoate-dependent enzymes, thereby converting the octanoylated domains into lipoylated derivatives.</text>
</comment>
<evidence type="ECO:0000256" key="7">
    <source>
        <dbReference type="ARBA" id="ARBA00023014"/>
    </source>
</evidence>
<keyword evidence="6 9" id="KW-0408">Iron</keyword>
<dbReference type="EC" id="2.8.1.8" evidence="9"/>
<gene>
    <name evidence="9 11" type="primary">lipA</name>
    <name evidence="11" type="ORF">EXM22_10590</name>
</gene>
<dbReference type="SUPFAM" id="SSF102114">
    <property type="entry name" value="Radical SAM enzymes"/>
    <property type="match status" value="1"/>
</dbReference>
<comment type="catalytic activity">
    <reaction evidence="8 9">
        <text>[[Fe-S] cluster scaffold protein carrying a second [4Fe-4S](2+) cluster] + N(6)-octanoyl-L-lysyl-[protein] + 2 oxidized [2Fe-2S]-[ferredoxin] + 2 S-adenosyl-L-methionine + 4 H(+) = [[Fe-S] cluster scaffold protein] + N(6)-[(R)-dihydrolipoyl]-L-lysyl-[protein] + 4 Fe(3+) + 2 hydrogen sulfide + 2 5'-deoxyadenosine + 2 L-methionine + 2 reduced [2Fe-2S]-[ferredoxin]</text>
        <dbReference type="Rhea" id="RHEA:16585"/>
        <dbReference type="Rhea" id="RHEA-COMP:9928"/>
        <dbReference type="Rhea" id="RHEA-COMP:10000"/>
        <dbReference type="Rhea" id="RHEA-COMP:10001"/>
        <dbReference type="Rhea" id="RHEA-COMP:10475"/>
        <dbReference type="Rhea" id="RHEA-COMP:14568"/>
        <dbReference type="Rhea" id="RHEA-COMP:14569"/>
        <dbReference type="ChEBI" id="CHEBI:15378"/>
        <dbReference type="ChEBI" id="CHEBI:17319"/>
        <dbReference type="ChEBI" id="CHEBI:29034"/>
        <dbReference type="ChEBI" id="CHEBI:29919"/>
        <dbReference type="ChEBI" id="CHEBI:33722"/>
        <dbReference type="ChEBI" id="CHEBI:33737"/>
        <dbReference type="ChEBI" id="CHEBI:33738"/>
        <dbReference type="ChEBI" id="CHEBI:57844"/>
        <dbReference type="ChEBI" id="CHEBI:59789"/>
        <dbReference type="ChEBI" id="CHEBI:78809"/>
        <dbReference type="ChEBI" id="CHEBI:83100"/>
        <dbReference type="EC" id="2.8.1.8"/>
    </reaction>
</comment>
<dbReference type="NCBIfam" id="TIGR00510">
    <property type="entry name" value="lipA"/>
    <property type="match status" value="1"/>
</dbReference>
<keyword evidence="2 9" id="KW-0963">Cytoplasm</keyword>
<keyword evidence="1 9" id="KW-0004">4Fe-4S</keyword>
<dbReference type="Proteomes" id="UP000324209">
    <property type="component" value="Chromosome"/>
</dbReference>
<sequence>MENKQRESPVLRKPDWLKIPIRRGNNLAYVEDLLKDSTLNTVCQEANCPNRMECYSNKTATFMILGSVCTRGCRFCNVHGGKPQCVDNEEPVKLAEAVHALGLKFAVVTSVTRDDLEDGGASHFAKVIREVHALEPRVGIEVLIPDFQGNKDALITVLDAQPEILNHNVETVPSLYSLVRPEADYQQSLQLLSRVKQIDDSIYTKSGMMLGLGETEEEIFVVLEDLRRANVDFLTMGQYLAPSKEHLRVKKYISPDTFDRYRDTALNMGFKGAACAPFVRSSYNAASMLEALKA</sequence>
<dbReference type="PROSITE" id="PS51918">
    <property type="entry name" value="RADICAL_SAM"/>
    <property type="match status" value="1"/>
</dbReference>
<dbReference type="Gene3D" id="3.20.20.70">
    <property type="entry name" value="Aldolase class I"/>
    <property type="match status" value="1"/>
</dbReference>
<keyword evidence="5 9" id="KW-0479">Metal-binding</keyword>